<dbReference type="Pfam" id="PF12705">
    <property type="entry name" value="PDDEXK_1"/>
    <property type="match status" value="1"/>
</dbReference>
<dbReference type="InterPro" id="IPR038726">
    <property type="entry name" value="PDDEXK_AddAB-type"/>
</dbReference>
<dbReference type="Proteomes" id="UP001155010">
    <property type="component" value="Unassembled WGS sequence"/>
</dbReference>
<comment type="caution">
    <text evidence="3">The sequence shown here is derived from an EMBL/GenBank/DDBJ whole genome shotgun (WGS) entry which is preliminary data.</text>
</comment>
<organism evidence="3 4">
    <name type="scientific">Salinibacter ruber</name>
    <dbReference type="NCBI Taxonomy" id="146919"/>
    <lineage>
        <taxon>Bacteria</taxon>
        <taxon>Pseudomonadati</taxon>
        <taxon>Rhodothermota</taxon>
        <taxon>Rhodothermia</taxon>
        <taxon>Rhodothermales</taxon>
        <taxon>Salinibacteraceae</taxon>
        <taxon>Salinibacter</taxon>
    </lineage>
</organism>
<dbReference type="RefSeq" id="WP_259082613.1">
    <property type="nucleotide sequence ID" value="NZ_JANTZQ010000017.1"/>
</dbReference>
<dbReference type="EMBL" id="JANUBB010000024">
    <property type="protein sequence ID" value="MCS3953366.1"/>
    <property type="molecule type" value="Genomic_DNA"/>
</dbReference>
<reference evidence="3" key="1">
    <citation type="submission" date="2022-08" db="EMBL/GenBank/DDBJ databases">
        <title>Genomic Encyclopedia of Type Strains, Phase V (KMG-V): Genome sequencing to study the core and pangenomes of soil and plant-associated prokaryotes.</title>
        <authorList>
            <person name="Whitman W."/>
        </authorList>
    </citation>
    <scope>NUCLEOTIDE SEQUENCE</scope>
    <source>
        <strain evidence="3">SP2017</strain>
    </source>
</reference>
<evidence type="ECO:0000313" key="4">
    <source>
        <dbReference type="Proteomes" id="UP001155010"/>
    </source>
</evidence>
<protein>
    <recommendedName>
        <fullName evidence="2">PD-(D/E)XK endonuclease-like domain-containing protein</fullName>
    </recommendedName>
</protein>
<feature type="compositionally biased region" description="Acidic residues" evidence="1">
    <location>
        <begin position="12"/>
        <end position="22"/>
    </location>
</feature>
<dbReference type="Gene3D" id="3.90.320.10">
    <property type="match status" value="1"/>
</dbReference>
<dbReference type="AlphaFoldDB" id="A0A9X2UBQ7"/>
<accession>A0A9X2UBQ7</accession>
<sequence>MNTSPNSTPEEPLSEESSEGESDSLLPEDFQFSQGSLQDFDDCPRRFLLRHIEERPYPAPEAEPIRENERRKERGVRFHELLCQEHSGVPREAIRRQATGDEKLEVWWDRYVHREPVGETDRTYAEISLEGEVAGYPLVATYDLIAERPGGTFEIFDWKTARYKPERGQLVSRLQTKVYPFLLAQAGSGLTGGDPPEPEQIKMTYWFAEHPGDPETFEYSDYNAKVDEEDLQDLVGKILAGTERAHFEKTEDRTHCKFCTYRSHCGRGAQAGNIEDGSSYLEETGSTQADLDDVEEIEF</sequence>
<evidence type="ECO:0000313" key="3">
    <source>
        <dbReference type="EMBL" id="MCS3953366.1"/>
    </source>
</evidence>
<feature type="region of interest" description="Disordered" evidence="1">
    <location>
        <begin position="272"/>
        <end position="292"/>
    </location>
</feature>
<feature type="domain" description="PD-(D/E)XK endonuclease-like" evidence="2">
    <location>
        <begin position="31"/>
        <end position="265"/>
    </location>
</feature>
<name>A0A9X2UBQ7_9BACT</name>
<feature type="region of interest" description="Disordered" evidence="1">
    <location>
        <begin position="1"/>
        <end position="39"/>
    </location>
</feature>
<evidence type="ECO:0000259" key="2">
    <source>
        <dbReference type="Pfam" id="PF12705"/>
    </source>
</evidence>
<gene>
    <name evidence="3" type="ORF">GGP83_003341</name>
</gene>
<feature type="compositionally biased region" description="Low complexity" evidence="1">
    <location>
        <begin position="1"/>
        <end position="11"/>
    </location>
</feature>
<dbReference type="InterPro" id="IPR011604">
    <property type="entry name" value="PDDEXK-like_dom_sf"/>
</dbReference>
<evidence type="ECO:0000256" key="1">
    <source>
        <dbReference type="SAM" id="MobiDB-lite"/>
    </source>
</evidence>
<proteinExistence type="predicted"/>